<gene>
    <name evidence="4" type="ORF">KUV50_17880</name>
</gene>
<organism evidence="4 5">
    <name type="scientific">Membranihabitans marinus</name>
    <dbReference type="NCBI Taxonomy" id="1227546"/>
    <lineage>
        <taxon>Bacteria</taxon>
        <taxon>Pseudomonadati</taxon>
        <taxon>Bacteroidota</taxon>
        <taxon>Saprospiria</taxon>
        <taxon>Saprospirales</taxon>
        <taxon>Saprospiraceae</taxon>
        <taxon>Membranihabitans</taxon>
    </lineage>
</organism>
<feature type="chain" id="PRO_5037995459" description="Heavy metal binding domain-containing protein" evidence="2">
    <location>
        <begin position="20"/>
        <end position="91"/>
    </location>
</feature>
<dbReference type="EMBL" id="JAHVHU010000021">
    <property type="protein sequence ID" value="MBY5960026.1"/>
    <property type="molecule type" value="Genomic_DNA"/>
</dbReference>
<feature type="signal peptide" evidence="2">
    <location>
        <begin position="1"/>
        <end position="19"/>
    </location>
</feature>
<accession>A0A953LCZ6</accession>
<comment type="caution">
    <text evidence="4">The sequence shown here is derived from an EMBL/GenBank/DDBJ whole genome shotgun (WGS) entry which is preliminary data.</text>
</comment>
<dbReference type="RefSeq" id="WP_261395393.1">
    <property type="nucleotide sequence ID" value="NZ_JAHVHU010000021.1"/>
</dbReference>
<reference evidence="4" key="1">
    <citation type="submission" date="2021-06" db="EMBL/GenBank/DDBJ databases">
        <title>44 bacteria genomes isolated from Dapeng, Shenzhen.</title>
        <authorList>
            <person name="Zheng W."/>
            <person name="Yu S."/>
            <person name="Huang Y."/>
        </authorList>
    </citation>
    <scope>NUCLEOTIDE SEQUENCE</scope>
    <source>
        <strain evidence="4">DP5N28-2</strain>
    </source>
</reference>
<evidence type="ECO:0000313" key="4">
    <source>
        <dbReference type="EMBL" id="MBY5960026.1"/>
    </source>
</evidence>
<dbReference type="Pfam" id="PF19335">
    <property type="entry name" value="HMBD"/>
    <property type="match status" value="1"/>
</dbReference>
<feature type="domain" description="Heavy metal binding" evidence="3">
    <location>
        <begin position="62"/>
        <end position="85"/>
    </location>
</feature>
<dbReference type="GO" id="GO:0046872">
    <property type="term" value="F:metal ion binding"/>
    <property type="evidence" value="ECO:0007669"/>
    <property type="project" value="InterPro"/>
</dbReference>
<proteinExistence type="predicted"/>
<keyword evidence="5" id="KW-1185">Reference proteome</keyword>
<evidence type="ECO:0000256" key="1">
    <source>
        <dbReference type="SAM" id="MobiDB-lite"/>
    </source>
</evidence>
<name>A0A953LCZ6_9BACT</name>
<dbReference type="AlphaFoldDB" id="A0A953LCZ6"/>
<protein>
    <recommendedName>
        <fullName evidence="3">Heavy metal binding domain-containing protein</fullName>
    </recommendedName>
</protein>
<sequence>MKMLRILLFLPVFTLFMVACNNGDNSTHDEHTEMHDGDHEGHKVNQDGSIKDKTGPEYTSDYICPMHCEGSGSDEPGKCPVCGMDYVKNEN</sequence>
<keyword evidence="2" id="KW-0732">Signal</keyword>
<dbReference type="Proteomes" id="UP000753961">
    <property type="component" value="Unassembled WGS sequence"/>
</dbReference>
<feature type="region of interest" description="Disordered" evidence="1">
    <location>
        <begin position="26"/>
        <end position="52"/>
    </location>
</feature>
<evidence type="ECO:0000256" key="2">
    <source>
        <dbReference type="SAM" id="SignalP"/>
    </source>
</evidence>
<dbReference type="InterPro" id="IPR045800">
    <property type="entry name" value="HMBD"/>
</dbReference>
<dbReference type="PROSITE" id="PS51257">
    <property type="entry name" value="PROKAR_LIPOPROTEIN"/>
    <property type="match status" value="1"/>
</dbReference>
<evidence type="ECO:0000313" key="5">
    <source>
        <dbReference type="Proteomes" id="UP000753961"/>
    </source>
</evidence>
<evidence type="ECO:0000259" key="3">
    <source>
        <dbReference type="Pfam" id="PF19335"/>
    </source>
</evidence>